<dbReference type="PANTHER" id="PTHR35704">
    <property type="entry name" value="OS02G0254600 PROTEIN"/>
    <property type="match status" value="1"/>
</dbReference>
<name>A0ABR0MWY7_GOSAR</name>
<gene>
    <name evidence="2" type="ORF">PVK06_045719</name>
</gene>
<evidence type="ECO:0000313" key="2">
    <source>
        <dbReference type="EMBL" id="KAK5777752.1"/>
    </source>
</evidence>
<feature type="region of interest" description="Disordered" evidence="1">
    <location>
        <begin position="1"/>
        <end position="37"/>
    </location>
</feature>
<proteinExistence type="predicted"/>
<accession>A0ABR0MWY7</accession>
<dbReference type="EMBL" id="JARKNE010000012">
    <property type="protein sequence ID" value="KAK5777752.1"/>
    <property type="molecule type" value="Genomic_DNA"/>
</dbReference>
<dbReference type="PANTHER" id="PTHR35704:SF1">
    <property type="entry name" value="OS02G0254600 PROTEIN"/>
    <property type="match status" value="1"/>
</dbReference>
<feature type="compositionally biased region" description="Acidic residues" evidence="1">
    <location>
        <begin position="16"/>
        <end position="26"/>
    </location>
</feature>
<evidence type="ECO:0000313" key="3">
    <source>
        <dbReference type="Proteomes" id="UP001358586"/>
    </source>
</evidence>
<comment type="caution">
    <text evidence="2">The sequence shown here is derived from an EMBL/GenBank/DDBJ whole genome shotgun (WGS) entry which is preliminary data.</text>
</comment>
<evidence type="ECO:0000256" key="1">
    <source>
        <dbReference type="SAM" id="MobiDB-lite"/>
    </source>
</evidence>
<reference evidence="2 3" key="1">
    <citation type="submission" date="2023-03" db="EMBL/GenBank/DDBJ databases">
        <title>WGS of Gossypium arboreum.</title>
        <authorList>
            <person name="Yu D."/>
        </authorList>
    </citation>
    <scope>NUCLEOTIDE SEQUENCE [LARGE SCALE GENOMIC DNA]</scope>
    <source>
        <tissue evidence="2">Leaf</tissue>
    </source>
</reference>
<keyword evidence="3" id="KW-1185">Reference proteome</keyword>
<dbReference type="Proteomes" id="UP001358586">
    <property type="component" value="Chromosome 12"/>
</dbReference>
<organism evidence="2 3">
    <name type="scientific">Gossypium arboreum</name>
    <name type="common">Tree cotton</name>
    <name type="synonym">Gossypium nanking</name>
    <dbReference type="NCBI Taxonomy" id="29729"/>
    <lineage>
        <taxon>Eukaryota</taxon>
        <taxon>Viridiplantae</taxon>
        <taxon>Streptophyta</taxon>
        <taxon>Embryophyta</taxon>
        <taxon>Tracheophyta</taxon>
        <taxon>Spermatophyta</taxon>
        <taxon>Magnoliopsida</taxon>
        <taxon>eudicotyledons</taxon>
        <taxon>Gunneridae</taxon>
        <taxon>Pentapetalae</taxon>
        <taxon>rosids</taxon>
        <taxon>malvids</taxon>
        <taxon>Malvales</taxon>
        <taxon>Malvaceae</taxon>
        <taxon>Malvoideae</taxon>
        <taxon>Gossypium</taxon>
    </lineage>
</organism>
<protein>
    <submittedName>
        <fullName evidence="2">Uncharacterized protein</fullName>
    </submittedName>
</protein>
<sequence>MGNCMMKTLGSRPHLEEEEEEEEEIGEAASTDYKKENEGKKSSIKVKIVLTKEELDLLLVKLKNKGNGGKSLEEILGEIEKARSEKLDSSWKPSLESIMEDDGVINS</sequence>